<dbReference type="Gene3D" id="3.30.1600.10">
    <property type="entry name" value="SIR2/SIRT2 'Small Domain"/>
    <property type="match status" value="1"/>
</dbReference>
<dbReference type="Proteomes" id="UP000005096">
    <property type="component" value="Chromosome"/>
</dbReference>
<keyword evidence="4" id="KW-0479">Metal-binding</keyword>
<dbReference type="InterPro" id="IPR026591">
    <property type="entry name" value="Sirtuin_cat_small_dom_sf"/>
</dbReference>
<feature type="binding site" evidence="4">
    <location>
        <position position="131"/>
    </location>
    <ligand>
        <name>Zn(2+)</name>
        <dbReference type="ChEBI" id="CHEBI:29105"/>
    </ligand>
</feature>
<dbReference type="GO" id="GO:0046872">
    <property type="term" value="F:metal ion binding"/>
    <property type="evidence" value="ECO:0007669"/>
    <property type="project" value="UniProtKB-KW"/>
</dbReference>
<keyword evidence="3" id="KW-0520">NAD</keyword>
<accession>E3CZY3</accession>
<feature type="binding site" evidence="4">
    <location>
        <position position="134"/>
    </location>
    <ligand>
        <name>Zn(2+)</name>
        <dbReference type="ChEBI" id="CHEBI:29105"/>
    </ligand>
</feature>
<keyword evidence="2" id="KW-0808">Transferase</keyword>
<dbReference type="OrthoDB" id="9800582at2"/>
<organism evidence="6 7">
    <name type="scientific">Aminomonas paucivorans DSM 12260</name>
    <dbReference type="NCBI Taxonomy" id="584708"/>
    <lineage>
        <taxon>Bacteria</taxon>
        <taxon>Thermotogati</taxon>
        <taxon>Synergistota</taxon>
        <taxon>Synergistia</taxon>
        <taxon>Synergistales</taxon>
        <taxon>Synergistaceae</taxon>
        <taxon>Aminomonas</taxon>
    </lineage>
</organism>
<feature type="binding site" evidence="4">
    <location>
        <position position="155"/>
    </location>
    <ligand>
        <name>Zn(2+)</name>
        <dbReference type="ChEBI" id="CHEBI:29105"/>
    </ligand>
</feature>
<dbReference type="PANTHER" id="PTHR11085">
    <property type="entry name" value="NAD-DEPENDENT PROTEIN DEACYLASE SIRTUIN-5, MITOCHONDRIAL-RELATED"/>
    <property type="match status" value="1"/>
</dbReference>
<dbReference type="PANTHER" id="PTHR11085:SF4">
    <property type="entry name" value="NAD-DEPENDENT PROTEIN DEACYLASE"/>
    <property type="match status" value="1"/>
</dbReference>
<dbReference type="eggNOG" id="COG0846">
    <property type="taxonomic scope" value="Bacteria"/>
</dbReference>
<reference evidence="6 7" key="1">
    <citation type="journal article" date="2010" name="Stand. Genomic Sci.">
        <title>Non-contiguous finished genome sequence of Aminomonas paucivorans type strain (GLU-3).</title>
        <authorList>
            <person name="Pitluck S."/>
            <person name="Yasawong M."/>
            <person name="Held B."/>
            <person name="Lapidus A."/>
            <person name="Nolan M."/>
            <person name="Copeland A."/>
            <person name="Lucas S."/>
            <person name="Del Rio T.G."/>
            <person name="Tice H."/>
            <person name="Cheng J.F."/>
            <person name="Chertkov O."/>
            <person name="Goodwin L."/>
            <person name="Tapia R."/>
            <person name="Han C."/>
            <person name="Liolios K."/>
            <person name="Ivanova N."/>
            <person name="Mavromatis K."/>
            <person name="Ovchinnikova G."/>
            <person name="Pati A."/>
            <person name="Chen A."/>
            <person name="Palaniappan K."/>
            <person name="Land M."/>
            <person name="Hauser L."/>
            <person name="Chang Y.J."/>
            <person name="Jeffries C.D."/>
            <person name="Pukall R."/>
            <person name="Spring S."/>
            <person name="Rohde M."/>
            <person name="Sikorski J."/>
            <person name="Goker M."/>
            <person name="Woyke T."/>
            <person name="Bristow J."/>
            <person name="Eisen J.A."/>
            <person name="Markowitz V."/>
            <person name="Hugenholtz P."/>
            <person name="Kyrpides N.C."/>
            <person name="Klenk H.P."/>
        </authorList>
    </citation>
    <scope>NUCLEOTIDE SEQUENCE [LARGE SCALE GENOMIC DNA]</scope>
    <source>
        <strain evidence="6 7">DSM 12260</strain>
    </source>
</reference>
<feature type="domain" description="Deacetylase sirtuin-type" evidence="5">
    <location>
        <begin position="1"/>
        <end position="257"/>
    </location>
</feature>
<dbReference type="InterPro" id="IPR026590">
    <property type="entry name" value="Ssirtuin_cat_dom"/>
</dbReference>
<evidence type="ECO:0000256" key="3">
    <source>
        <dbReference type="ARBA" id="ARBA00023027"/>
    </source>
</evidence>
<proteinExistence type="predicted"/>
<dbReference type="Gene3D" id="3.40.50.1220">
    <property type="entry name" value="TPP-binding domain"/>
    <property type="match status" value="1"/>
</dbReference>
<dbReference type="EMBL" id="CM001022">
    <property type="protein sequence ID" value="EFQ22915.1"/>
    <property type="molecule type" value="Genomic_DNA"/>
</dbReference>
<dbReference type="GO" id="GO:0017136">
    <property type="term" value="F:histone deacetylase activity, NAD-dependent"/>
    <property type="evidence" value="ECO:0007669"/>
    <property type="project" value="TreeGrafter"/>
</dbReference>
<dbReference type="HOGENOM" id="CLU_023643_3_0_0"/>
<evidence type="ECO:0000256" key="1">
    <source>
        <dbReference type="ARBA" id="ARBA00012928"/>
    </source>
</evidence>
<dbReference type="InterPro" id="IPR003000">
    <property type="entry name" value="Sirtuin"/>
</dbReference>
<evidence type="ECO:0000313" key="6">
    <source>
        <dbReference type="EMBL" id="EFQ22915.1"/>
    </source>
</evidence>
<dbReference type="GO" id="GO:0070403">
    <property type="term" value="F:NAD+ binding"/>
    <property type="evidence" value="ECO:0007669"/>
    <property type="project" value="InterPro"/>
</dbReference>
<dbReference type="InterPro" id="IPR050134">
    <property type="entry name" value="NAD-dep_sirtuin_deacylases"/>
</dbReference>
<sequence length="261" mass="28619">MQYGEAATCAQWIRSSRRVAVLSGAGLSTKAGIQDFRGPQGLYRTLGISDPERIFDIDHFFRNPGFFFRFHREFLDLLDRVQPTGAHRFFARLEEEGVLSGIVTQNIDGLHQKAGSRNVLEIHGGVRGNTCTGCGARYDLATFRELLAAAEVPRCPRCGGIVKPDIVFFGEGVQALGACQALMEEADLLFVVGSSLVVTPAALLPSACPGRIVVVNKGEISFSYLPRNRVSLHAEEDLDTFFQRVEKAYDSPEEEAPDSPI</sequence>
<evidence type="ECO:0000259" key="5">
    <source>
        <dbReference type="PROSITE" id="PS50305"/>
    </source>
</evidence>
<dbReference type="Pfam" id="PF02146">
    <property type="entry name" value="SIR2"/>
    <property type="match status" value="1"/>
</dbReference>
<evidence type="ECO:0000256" key="2">
    <source>
        <dbReference type="ARBA" id="ARBA00022679"/>
    </source>
</evidence>
<feature type="binding site" evidence="4">
    <location>
        <position position="158"/>
    </location>
    <ligand>
        <name>Zn(2+)</name>
        <dbReference type="ChEBI" id="CHEBI:29105"/>
    </ligand>
</feature>
<keyword evidence="7" id="KW-1185">Reference proteome</keyword>
<name>E3CZY3_9BACT</name>
<dbReference type="InterPro" id="IPR029035">
    <property type="entry name" value="DHS-like_NAD/FAD-binding_dom"/>
</dbReference>
<dbReference type="SUPFAM" id="SSF52467">
    <property type="entry name" value="DHS-like NAD/FAD-binding domain"/>
    <property type="match status" value="1"/>
</dbReference>
<dbReference type="AlphaFoldDB" id="E3CZY3"/>
<dbReference type="EC" id="2.3.1.286" evidence="1"/>
<dbReference type="PROSITE" id="PS50305">
    <property type="entry name" value="SIRTUIN"/>
    <property type="match status" value="1"/>
</dbReference>
<dbReference type="RefSeq" id="WP_006300068.1">
    <property type="nucleotide sequence ID" value="NZ_CM001022.1"/>
</dbReference>
<feature type="active site" description="Proton acceptor" evidence="4">
    <location>
        <position position="123"/>
    </location>
</feature>
<dbReference type="PaxDb" id="584708-Apau_0481"/>
<evidence type="ECO:0000313" key="7">
    <source>
        <dbReference type="Proteomes" id="UP000005096"/>
    </source>
</evidence>
<keyword evidence="4" id="KW-0862">Zinc</keyword>
<dbReference type="STRING" id="584708.Apau_0481"/>
<protein>
    <recommendedName>
        <fullName evidence="1">protein acetyllysine N-acetyltransferase</fullName>
        <ecNumber evidence="1">2.3.1.286</ecNumber>
    </recommendedName>
</protein>
<evidence type="ECO:0000256" key="4">
    <source>
        <dbReference type="PROSITE-ProRule" id="PRU00236"/>
    </source>
</evidence>
<gene>
    <name evidence="6" type="ORF">Apau_0481</name>
</gene>